<dbReference type="PANTHER" id="PTHR47008">
    <property type="entry name" value="PROTEIN CORDON-BLEU"/>
    <property type="match status" value="1"/>
</dbReference>
<dbReference type="GO" id="GO:0044294">
    <property type="term" value="C:dendritic growth cone"/>
    <property type="evidence" value="ECO:0007669"/>
    <property type="project" value="TreeGrafter"/>
</dbReference>
<dbReference type="GO" id="GO:0030041">
    <property type="term" value="P:actin filament polymerization"/>
    <property type="evidence" value="ECO:0007669"/>
    <property type="project" value="TreeGrafter"/>
</dbReference>
<feature type="compositionally biased region" description="Pro residues" evidence="1">
    <location>
        <begin position="22"/>
        <end position="32"/>
    </location>
</feature>
<evidence type="ECO:0000313" key="3">
    <source>
        <dbReference type="Proteomes" id="UP001152622"/>
    </source>
</evidence>
<dbReference type="OrthoDB" id="8882621at2759"/>
<evidence type="ECO:0000313" key="2">
    <source>
        <dbReference type="EMBL" id="KAJ8341057.1"/>
    </source>
</evidence>
<dbReference type="GO" id="GO:0043025">
    <property type="term" value="C:neuronal cell body"/>
    <property type="evidence" value="ECO:0007669"/>
    <property type="project" value="TreeGrafter"/>
</dbReference>
<feature type="region of interest" description="Disordered" evidence="1">
    <location>
        <begin position="141"/>
        <end position="186"/>
    </location>
</feature>
<dbReference type="GO" id="GO:0001726">
    <property type="term" value="C:ruffle"/>
    <property type="evidence" value="ECO:0007669"/>
    <property type="project" value="TreeGrafter"/>
</dbReference>
<dbReference type="EMBL" id="JAINUF010000015">
    <property type="protein sequence ID" value="KAJ8341057.1"/>
    <property type="molecule type" value="Genomic_DNA"/>
</dbReference>
<dbReference type="GO" id="GO:0044295">
    <property type="term" value="C:axonal growth cone"/>
    <property type="evidence" value="ECO:0007669"/>
    <property type="project" value="TreeGrafter"/>
</dbReference>
<feature type="region of interest" description="Disordered" evidence="1">
    <location>
        <begin position="1"/>
        <end position="54"/>
    </location>
</feature>
<dbReference type="GO" id="GO:0051639">
    <property type="term" value="P:actin filament network formation"/>
    <property type="evidence" value="ECO:0007669"/>
    <property type="project" value="TreeGrafter"/>
</dbReference>
<reference evidence="2" key="1">
    <citation type="journal article" date="2023" name="Science">
        <title>Genome structures resolve the early diversification of teleost fishes.</title>
        <authorList>
            <person name="Parey E."/>
            <person name="Louis A."/>
            <person name="Montfort J."/>
            <person name="Bouchez O."/>
            <person name="Roques C."/>
            <person name="Iampietro C."/>
            <person name="Lluch J."/>
            <person name="Castinel A."/>
            <person name="Donnadieu C."/>
            <person name="Desvignes T."/>
            <person name="Floi Bucao C."/>
            <person name="Jouanno E."/>
            <person name="Wen M."/>
            <person name="Mejri S."/>
            <person name="Dirks R."/>
            <person name="Jansen H."/>
            <person name="Henkel C."/>
            <person name="Chen W.J."/>
            <person name="Zahm M."/>
            <person name="Cabau C."/>
            <person name="Klopp C."/>
            <person name="Thompson A.W."/>
            <person name="Robinson-Rechavi M."/>
            <person name="Braasch I."/>
            <person name="Lecointre G."/>
            <person name="Bobe J."/>
            <person name="Postlethwait J.H."/>
            <person name="Berthelot C."/>
            <person name="Roest Crollius H."/>
            <person name="Guiguen Y."/>
        </authorList>
    </citation>
    <scope>NUCLEOTIDE SEQUENCE</scope>
    <source>
        <strain evidence="2">WJC10195</strain>
    </source>
</reference>
<feature type="compositionally biased region" description="Low complexity" evidence="1">
    <location>
        <begin position="157"/>
        <end position="169"/>
    </location>
</feature>
<gene>
    <name evidence="2" type="ORF">SKAU_G00333480</name>
</gene>
<dbReference type="GO" id="GO:0005886">
    <property type="term" value="C:plasma membrane"/>
    <property type="evidence" value="ECO:0007669"/>
    <property type="project" value="TreeGrafter"/>
</dbReference>
<feature type="compositionally biased region" description="Polar residues" evidence="1">
    <location>
        <begin position="1"/>
        <end position="12"/>
    </location>
</feature>
<proteinExistence type="predicted"/>
<dbReference type="GO" id="GO:0048471">
    <property type="term" value="C:perinuclear region of cytoplasm"/>
    <property type="evidence" value="ECO:0007669"/>
    <property type="project" value="TreeGrafter"/>
</dbReference>
<dbReference type="GO" id="GO:0003785">
    <property type="term" value="F:actin monomer binding"/>
    <property type="evidence" value="ECO:0007669"/>
    <property type="project" value="InterPro"/>
</dbReference>
<dbReference type="PANTHER" id="PTHR47008:SF1">
    <property type="entry name" value="PROTEIN CORDON-BLEU"/>
    <property type="match status" value="1"/>
</dbReference>
<organism evidence="2 3">
    <name type="scientific">Synaphobranchus kaupii</name>
    <name type="common">Kaup's arrowtooth eel</name>
    <dbReference type="NCBI Taxonomy" id="118154"/>
    <lineage>
        <taxon>Eukaryota</taxon>
        <taxon>Metazoa</taxon>
        <taxon>Chordata</taxon>
        <taxon>Craniata</taxon>
        <taxon>Vertebrata</taxon>
        <taxon>Euteleostomi</taxon>
        <taxon>Actinopterygii</taxon>
        <taxon>Neopterygii</taxon>
        <taxon>Teleostei</taxon>
        <taxon>Anguilliformes</taxon>
        <taxon>Synaphobranchidae</taxon>
        <taxon>Synaphobranchus</taxon>
    </lineage>
</organism>
<sequence>MDISEFNATTKPPTGRRMKGRAPPPPLAPQPAPRRIFTTRNAVPDGGLGSDDTKENMLRHSVDLLITLPEGFQTSTTVDGSKALMDLLVDLCSQHHLNPAHYTLELLSPNAQPLAFKPNTPLGALDVHHVHIREKVVEEKVVRKPPPKVPEEGAERPSSSSPLEESAALSEKEKLAHLPPLPKSHH</sequence>
<comment type="caution">
    <text evidence="2">The sequence shown here is derived from an EMBL/GenBank/DDBJ whole genome shotgun (WGS) entry which is preliminary data.</text>
</comment>
<accession>A0A9Q1IIH7</accession>
<dbReference type="InterPro" id="IPR039895">
    <property type="entry name" value="COBL-like"/>
</dbReference>
<protein>
    <recommendedName>
        <fullName evidence="4">Cordon-bleu protein-like 1</fullName>
    </recommendedName>
</protein>
<dbReference type="GO" id="GO:0005884">
    <property type="term" value="C:actin filament"/>
    <property type="evidence" value="ECO:0007669"/>
    <property type="project" value="TreeGrafter"/>
</dbReference>
<keyword evidence="3" id="KW-1185">Reference proteome</keyword>
<name>A0A9Q1IIH7_SYNKA</name>
<evidence type="ECO:0008006" key="4">
    <source>
        <dbReference type="Google" id="ProtNLM"/>
    </source>
</evidence>
<dbReference type="Proteomes" id="UP001152622">
    <property type="component" value="Chromosome 15"/>
</dbReference>
<dbReference type="GO" id="GO:1990357">
    <property type="term" value="C:terminal web"/>
    <property type="evidence" value="ECO:0007669"/>
    <property type="project" value="TreeGrafter"/>
</dbReference>
<dbReference type="AlphaFoldDB" id="A0A9Q1IIH7"/>
<evidence type="ECO:0000256" key="1">
    <source>
        <dbReference type="SAM" id="MobiDB-lite"/>
    </source>
</evidence>